<reference evidence="1 2" key="1">
    <citation type="journal article" date="2022" name="Nat. Plants">
        <title>Genomes of leafy and leafless Platanthera orchids illuminate the evolution of mycoheterotrophy.</title>
        <authorList>
            <person name="Li M.H."/>
            <person name="Liu K.W."/>
            <person name="Li Z."/>
            <person name="Lu H.C."/>
            <person name="Ye Q.L."/>
            <person name="Zhang D."/>
            <person name="Wang J.Y."/>
            <person name="Li Y.F."/>
            <person name="Zhong Z.M."/>
            <person name="Liu X."/>
            <person name="Yu X."/>
            <person name="Liu D.K."/>
            <person name="Tu X.D."/>
            <person name="Liu B."/>
            <person name="Hao Y."/>
            <person name="Liao X.Y."/>
            <person name="Jiang Y.T."/>
            <person name="Sun W.H."/>
            <person name="Chen J."/>
            <person name="Chen Y.Q."/>
            <person name="Ai Y."/>
            <person name="Zhai J.W."/>
            <person name="Wu S.S."/>
            <person name="Zhou Z."/>
            <person name="Hsiao Y.Y."/>
            <person name="Wu W.L."/>
            <person name="Chen Y.Y."/>
            <person name="Lin Y.F."/>
            <person name="Hsu J.L."/>
            <person name="Li C.Y."/>
            <person name="Wang Z.W."/>
            <person name="Zhao X."/>
            <person name="Zhong W.Y."/>
            <person name="Ma X.K."/>
            <person name="Ma L."/>
            <person name="Huang J."/>
            <person name="Chen G.Z."/>
            <person name="Huang M.Z."/>
            <person name="Huang L."/>
            <person name="Peng D.H."/>
            <person name="Luo Y.B."/>
            <person name="Zou S.Q."/>
            <person name="Chen S.P."/>
            <person name="Lan S."/>
            <person name="Tsai W.C."/>
            <person name="Van de Peer Y."/>
            <person name="Liu Z.J."/>
        </authorList>
    </citation>
    <scope>NUCLEOTIDE SEQUENCE [LARGE SCALE GENOMIC DNA]</scope>
    <source>
        <strain evidence="1">Lor288</strain>
    </source>
</reference>
<keyword evidence="2" id="KW-1185">Reference proteome</keyword>
<gene>
    <name evidence="1" type="ORF">KSP40_PGU017265</name>
</gene>
<sequence length="66" mass="7218">MDPTILVGEVIYNAFFPFSTPDIVFSPDEEFRPLLPAIDGACMCNTRGRFSCSPISSLPDGSPHLQ</sequence>
<name>A0ABR2MUK0_9ASPA</name>
<evidence type="ECO:0000313" key="1">
    <source>
        <dbReference type="EMBL" id="KAK8967870.1"/>
    </source>
</evidence>
<dbReference type="Proteomes" id="UP001412067">
    <property type="component" value="Unassembled WGS sequence"/>
</dbReference>
<proteinExistence type="predicted"/>
<evidence type="ECO:0000313" key="2">
    <source>
        <dbReference type="Proteomes" id="UP001412067"/>
    </source>
</evidence>
<accession>A0ABR2MUK0</accession>
<protein>
    <submittedName>
        <fullName evidence="1">Uncharacterized protein</fullName>
    </submittedName>
</protein>
<organism evidence="1 2">
    <name type="scientific">Platanthera guangdongensis</name>
    <dbReference type="NCBI Taxonomy" id="2320717"/>
    <lineage>
        <taxon>Eukaryota</taxon>
        <taxon>Viridiplantae</taxon>
        <taxon>Streptophyta</taxon>
        <taxon>Embryophyta</taxon>
        <taxon>Tracheophyta</taxon>
        <taxon>Spermatophyta</taxon>
        <taxon>Magnoliopsida</taxon>
        <taxon>Liliopsida</taxon>
        <taxon>Asparagales</taxon>
        <taxon>Orchidaceae</taxon>
        <taxon>Orchidoideae</taxon>
        <taxon>Orchideae</taxon>
        <taxon>Orchidinae</taxon>
        <taxon>Platanthera</taxon>
    </lineage>
</organism>
<dbReference type="EMBL" id="JBBWWR010000004">
    <property type="protein sequence ID" value="KAK8967870.1"/>
    <property type="molecule type" value="Genomic_DNA"/>
</dbReference>
<comment type="caution">
    <text evidence="1">The sequence shown here is derived from an EMBL/GenBank/DDBJ whole genome shotgun (WGS) entry which is preliminary data.</text>
</comment>